<name>A0A315UW25_GAMAF</name>
<feature type="region of interest" description="Disordered" evidence="3">
    <location>
        <begin position="462"/>
        <end position="487"/>
    </location>
</feature>
<dbReference type="EMBL" id="NHOQ01002648">
    <property type="protein sequence ID" value="PWA15639.1"/>
    <property type="molecule type" value="Genomic_DNA"/>
</dbReference>
<keyword evidence="1" id="KW-0732">Signal</keyword>
<organism evidence="5 6">
    <name type="scientific">Gambusia affinis</name>
    <name type="common">Western mosquitofish</name>
    <name type="synonym">Heterandria affinis</name>
    <dbReference type="NCBI Taxonomy" id="33528"/>
    <lineage>
        <taxon>Eukaryota</taxon>
        <taxon>Metazoa</taxon>
        <taxon>Chordata</taxon>
        <taxon>Craniata</taxon>
        <taxon>Vertebrata</taxon>
        <taxon>Euteleostomi</taxon>
        <taxon>Actinopterygii</taxon>
        <taxon>Neopterygii</taxon>
        <taxon>Teleostei</taxon>
        <taxon>Neoteleostei</taxon>
        <taxon>Acanthomorphata</taxon>
        <taxon>Ovalentaria</taxon>
        <taxon>Atherinomorphae</taxon>
        <taxon>Cyprinodontiformes</taxon>
        <taxon>Poeciliidae</taxon>
        <taxon>Poeciliinae</taxon>
        <taxon>Gambusia</taxon>
    </lineage>
</organism>
<feature type="domain" description="Ig-like" evidence="4">
    <location>
        <begin position="283"/>
        <end position="352"/>
    </location>
</feature>
<evidence type="ECO:0000256" key="1">
    <source>
        <dbReference type="ARBA" id="ARBA00022729"/>
    </source>
</evidence>
<dbReference type="PANTHER" id="PTHR11481">
    <property type="entry name" value="IMMUNOGLOBULIN FC RECEPTOR"/>
    <property type="match status" value="1"/>
</dbReference>
<dbReference type="PROSITE" id="PS50835">
    <property type="entry name" value="IG_LIKE"/>
    <property type="match status" value="2"/>
</dbReference>
<gene>
    <name evidence="5" type="ORF">CCH79_00020501</name>
</gene>
<accession>A0A315UW25</accession>
<sequence length="558" mass="63989">MEWLNQSPDVNQKTVEDLWRELKIRRKQCPLLDQQEVLLSWEKKDLKYSPSSETLICPFEGKSASSELTGSDDFSPLYQKYFKLNGDDGDVFSEQSTIVFDLNSESFRRPSEPSVLPSSRGLHRAAQRHTAPYWYVFGSFIDYGSVQAKVLQASLRADSREKPAGGRVTLTCSVDASADWRYYWFRKQTSEYSKSFMIQSGIAEQNITVSEDEEEEEIQLFSQRTATQLRVKSHPAREKIFYGPWDDIRTGPQQAGTPSEKMRDAVITTKNQRSGPKPGSNTPSKAAKITQNPSWIKIFIGERVSLTCVISDGDCTEWEYEWKTTSSEKPVKSTEDWVFYASVSSDGDYWCRGKQKMDSHPTTWSYPIRFTVLCKATKPKATLNVDLFHWNGDWTLTCYVNTSPSTWKYFWYMDEIPSEVMPREDATVSNNQIVVSQRGLYWCRGGRGEPVYYTEFSEPLKVGTNPTEESESAADPTPPTSVTRPPCEKVEPLVKNKRPTRIQTVLTVILPKVQKKEEWPKHLPSFEITKTFFSFIKTYPGDDHMTWTQHRQNGSTLS</sequence>
<evidence type="ECO:0000259" key="4">
    <source>
        <dbReference type="PROSITE" id="PS50835"/>
    </source>
</evidence>
<dbReference type="Gene3D" id="2.60.40.10">
    <property type="entry name" value="Immunoglobulins"/>
    <property type="match status" value="2"/>
</dbReference>
<dbReference type="Proteomes" id="UP000250572">
    <property type="component" value="Unassembled WGS sequence"/>
</dbReference>
<dbReference type="InterPro" id="IPR013783">
    <property type="entry name" value="Ig-like_fold"/>
</dbReference>
<dbReference type="PANTHER" id="PTHR11481:SF64">
    <property type="entry name" value="FC RECEPTOR-LIKE PROTEIN 4"/>
    <property type="match status" value="1"/>
</dbReference>
<reference evidence="5 6" key="1">
    <citation type="journal article" date="2018" name="G3 (Bethesda)">
        <title>A High-Quality Reference Genome for the Invasive Mosquitofish Gambusia affinis Using a Chicago Library.</title>
        <authorList>
            <person name="Hoffberg S.L."/>
            <person name="Troendle N.J."/>
            <person name="Glenn T.C."/>
            <person name="Mahmud O."/>
            <person name="Louha S."/>
            <person name="Chalopin D."/>
            <person name="Bennetzen J.L."/>
            <person name="Mauricio R."/>
        </authorList>
    </citation>
    <scope>NUCLEOTIDE SEQUENCE [LARGE SCALE GENOMIC DNA]</scope>
    <source>
        <strain evidence="5">NE01/NJP1002.9</strain>
        <tissue evidence="5">Muscle</tissue>
    </source>
</reference>
<protein>
    <recommendedName>
        <fullName evidence="4">Ig-like domain-containing protein</fullName>
    </recommendedName>
</protein>
<feature type="region of interest" description="Disordered" evidence="3">
    <location>
        <begin position="268"/>
        <end position="288"/>
    </location>
</feature>
<dbReference type="STRING" id="33528.ENSGAFP00000012261"/>
<dbReference type="AlphaFoldDB" id="A0A315UW25"/>
<dbReference type="InterPro" id="IPR003599">
    <property type="entry name" value="Ig_sub"/>
</dbReference>
<dbReference type="SUPFAM" id="SSF48726">
    <property type="entry name" value="Immunoglobulin"/>
    <property type="match status" value="2"/>
</dbReference>
<dbReference type="GO" id="GO:0009897">
    <property type="term" value="C:external side of plasma membrane"/>
    <property type="evidence" value="ECO:0007669"/>
    <property type="project" value="TreeGrafter"/>
</dbReference>
<evidence type="ECO:0000256" key="2">
    <source>
        <dbReference type="ARBA" id="ARBA00023157"/>
    </source>
</evidence>
<dbReference type="InterPro" id="IPR050488">
    <property type="entry name" value="Ig_Fc_receptor"/>
</dbReference>
<evidence type="ECO:0000313" key="5">
    <source>
        <dbReference type="EMBL" id="PWA15639.1"/>
    </source>
</evidence>
<feature type="domain" description="Ig-like" evidence="4">
    <location>
        <begin position="379"/>
        <end position="444"/>
    </location>
</feature>
<dbReference type="InterPro" id="IPR036179">
    <property type="entry name" value="Ig-like_dom_sf"/>
</dbReference>
<evidence type="ECO:0000313" key="6">
    <source>
        <dbReference type="Proteomes" id="UP000250572"/>
    </source>
</evidence>
<keyword evidence="6" id="KW-1185">Reference proteome</keyword>
<keyword evidence="2" id="KW-1015">Disulfide bond</keyword>
<dbReference type="GO" id="GO:0006955">
    <property type="term" value="P:immune response"/>
    <property type="evidence" value="ECO:0007669"/>
    <property type="project" value="TreeGrafter"/>
</dbReference>
<feature type="non-terminal residue" evidence="5">
    <location>
        <position position="558"/>
    </location>
</feature>
<dbReference type="SMART" id="SM00409">
    <property type="entry name" value="IG"/>
    <property type="match status" value="2"/>
</dbReference>
<evidence type="ECO:0000256" key="3">
    <source>
        <dbReference type="SAM" id="MobiDB-lite"/>
    </source>
</evidence>
<dbReference type="GO" id="GO:0007166">
    <property type="term" value="P:cell surface receptor signaling pathway"/>
    <property type="evidence" value="ECO:0007669"/>
    <property type="project" value="TreeGrafter"/>
</dbReference>
<dbReference type="InterPro" id="IPR007110">
    <property type="entry name" value="Ig-like_dom"/>
</dbReference>
<proteinExistence type="predicted"/>
<comment type="caution">
    <text evidence="5">The sequence shown here is derived from an EMBL/GenBank/DDBJ whole genome shotgun (WGS) entry which is preliminary data.</text>
</comment>
<dbReference type="GO" id="GO:0004888">
    <property type="term" value="F:transmembrane signaling receptor activity"/>
    <property type="evidence" value="ECO:0007669"/>
    <property type="project" value="TreeGrafter"/>
</dbReference>